<protein>
    <submittedName>
        <fullName evidence="1">Uncharacterized protein</fullName>
    </submittedName>
</protein>
<proteinExistence type="predicted"/>
<gene>
    <name evidence="1" type="ORF">AACH06_27380</name>
</gene>
<accession>A0ABU9C1J4</accession>
<keyword evidence="2" id="KW-1185">Reference proteome</keyword>
<dbReference type="Proteomes" id="UP001371218">
    <property type="component" value="Unassembled WGS sequence"/>
</dbReference>
<dbReference type="RefSeq" id="WP_341428987.1">
    <property type="nucleotide sequence ID" value="NZ_JBBUTG010000031.1"/>
</dbReference>
<sequence>MLSMKEMVKNNKQVTFIFFKEGELWYRTEDGFEFPVPVADVGNATMMAQDKALLFMRYIRKHITMLEHARSEASAMV</sequence>
<name>A0ABU9C1J4_9BURK</name>
<evidence type="ECO:0000313" key="2">
    <source>
        <dbReference type="Proteomes" id="UP001371218"/>
    </source>
</evidence>
<comment type="caution">
    <text evidence="1">The sequence shown here is derived from an EMBL/GenBank/DDBJ whole genome shotgun (WGS) entry which is preliminary data.</text>
</comment>
<organism evidence="1 2">
    <name type="scientific">Ideonella lacteola</name>
    <dbReference type="NCBI Taxonomy" id="2984193"/>
    <lineage>
        <taxon>Bacteria</taxon>
        <taxon>Pseudomonadati</taxon>
        <taxon>Pseudomonadota</taxon>
        <taxon>Betaproteobacteria</taxon>
        <taxon>Burkholderiales</taxon>
        <taxon>Sphaerotilaceae</taxon>
        <taxon>Ideonella</taxon>
    </lineage>
</organism>
<evidence type="ECO:0000313" key="1">
    <source>
        <dbReference type="EMBL" id="MEK8034558.1"/>
    </source>
</evidence>
<dbReference type="EMBL" id="JBBUTG010000031">
    <property type="protein sequence ID" value="MEK8034558.1"/>
    <property type="molecule type" value="Genomic_DNA"/>
</dbReference>
<reference evidence="1 2" key="1">
    <citation type="submission" date="2024-04" db="EMBL/GenBank/DDBJ databases">
        <title>Novel species of the genus Ideonella isolated from streams.</title>
        <authorList>
            <person name="Lu H."/>
        </authorList>
    </citation>
    <scope>NUCLEOTIDE SEQUENCE [LARGE SCALE GENOMIC DNA]</scope>
    <source>
        <strain evidence="1 2">DXS29W</strain>
    </source>
</reference>